<dbReference type="AlphaFoldDB" id="A0AAV5CC36"/>
<gene>
    <name evidence="1" type="primary">ga12582</name>
    <name evidence="1" type="ORF">PR202_ga12582</name>
</gene>
<dbReference type="Gene3D" id="3.90.190.10">
    <property type="entry name" value="Protein tyrosine phosphatase superfamily"/>
    <property type="match status" value="1"/>
</dbReference>
<dbReference type="CDD" id="cd14496">
    <property type="entry name" value="PTP_paladin"/>
    <property type="match status" value="1"/>
</dbReference>
<accession>A0AAV5CC36</accession>
<dbReference type="PANTHER" id="PTHR23339">
    <property type="entry name" value="TYROSINE SPECIFIC PROTEIN PHOSPHATASE AND DUAL SPECIFICITY PROTEIN PHOSPHATASE"/>
    <property type="match status" value="1"/>
</dbReference>
<dbReference type="Pfam" id="PF14566">
    <property type="entry name" value="PTPlike_phytase"/>
    <property type="match status" value="1"/>
</dbReference>
<dbReference type="InterPro" id="IPR050561">
    <property type="entry name" value="PTP"/>
</dbReference>
<protein>
    <recommendedName>
        <fullName evidence="3">Paladin</fullName>
    </recommendedName>
</protein>
<dbReference type="InterPro" id="IPR029021">
    <property type="entry name" value="Prot-tyrosine_phosphatase-like"/>
</dbReference>
<evidence type="ECO:0000313" key="1">
    <source>
        <dbReference type="EMBL" id="GJM95804.1"/>
    </source>
</evidence>
<dbReference type="EMBL" id="BQKI01000006">
    <property type="protein sequence ID" value="GJM95804.1"/>
    <property type="molecule type" value="Genomic_DNA"/>
</dbReference>
<evidence type="ECO:0008006" key="3">
    <source>
        <dbReference type="Google" id="ProtNLM"/>
    </source>
</evidence>
<comment type="caution">
    <text evidence="1">The sequence shown here is derived from an EMBL/GenBank/DDBJ whole genome shotgun (WGS) entry which is preliminary data.</text>
</comment>
<sequence length="406" mass="46269">MESAEMEDAQAAAAAAEQVISTRGGSVLGKKTILKSDHFPGCQNKRLSPQIDGAPNYRQVRIRLLSFLVSLFSLPRTDQSSLCLPCYWNDAELQVIYINGRPFVLRDVERPFSNLEYTGINRERVEQMEFRLKEDILQEASRYGNKILVTDELPSGQMVDQWESVRSDTVKTPLEVYEELQHQGYLVDYERVPITDEKAPKEGDFDNLVFRISQVDLETEIVFNCQMGRGRTTTGMVIATLVYLNRIGASGEHTHEAFLCSAGIPRTSSIGKVFHAGNDVDDYMPSTEEAILRGEYAVIRSLVRVLEGGVEGKRQVDKVIDKCDTMQNLREAIATYRNSILRQPDEMKREASLSFFVEYLERYYFLICFAVYVHSVSSAHTTTFSVEVSFSDWMRARPELYSILRR</sequence>
<dbReference type="SMART" id="SM01301">
    <property type="entry name" value="PTPlike_phytase"/>
    <property type="match status" value="1"/>
</dbReference>
<evidence type="ECO:0000313" key="2">
    <source>
        <dbReference type="Proteomes" id="UP001054889"/>
    </source>
</evidence>
<keyword evidence="2" id="KW-1185">Reference proteome</keyword>
<reference evidence="1" key="2">
    <citation type="submission" date="2021-12" db="EMBL/GenBank/DDBJ databases">
        <title>Resequencing data analysis of finger millet.</title>
        <authorList>
            <person name="Hatakeyama M."/>
            <person name="Aluri S."/>
            <person name="Balachadran M.T."/>
            <person name="Sivarajan S.R."/>
            <person name="Poveda L."/>
            <person name="Shimizu-Inatsugi R."/>
            <person name="Schlapbach R."/>
            <person name="Sreeman S.M."/>
            <person name="Shimizu K.K."/>
        </authorList>
    </citation>
    <scope>NUCLEOTIDE SEQUENCE</scope>
</reference>
<name>A0AAV5CC36_ELECO</name>
<dbReference type="Proteomes" id="UP001054889">
    <property type="component" value="Unassembled WGS sequence"/>
</dbReference>
<organism evidence="1 2">
    <name type="scientific">Eleusine coracana subsp. coracana</name>
    <dbReference type="NCBI Taxonomy" id="191504"/>
    <lineage>
        <taxon>Eukaryota</taxon>
        <taxon>Viridiplantae</taxon>
        <taxon>Streptophyta</taxon>
        <taxon>Embryophyta</taxon>
        <taxon>Tracheophyta</taxon>
        <taxon>Spermatophyta</taxon>
        <taxon>Magnoliopsida</taxon>
        <taxon>Liliopsida</taxon>
        <taxon>Poales</taxon>
        <taxon>Poaceae</taxon>
        <taxon>PACMAD clade</taxon>
        <taxon>Chloridoideae</taxon>
        <taxon>Cynodonteae</taxon>
        <taxon>Eleusininae</taxon>
        <taxon>Eleusine</taxon>
    </lineage>
</organism>
<dbReference type="SUPFAM" id="SSF52799">
    <property type="entry name" value="(Phosphotyrosine protein) phosphatases II"/>
    <property type="match status" value="1"/>
</dbReference>
<proteinExistence type="predicted"/>
<reference evidence="1" key="1">
    <citation type="journal article" date="2018" name="DNA Res.">
        <title>Multiple hybrid de novo genome assembly of finger millet, an orphan allotetraploid crop.</title>
        <authorList>
            <person name="Hatakeyama M."/>
            <person name="Aluri S."/>
            <person name="Balachadran M.T."/>
            <person name="Sivarajan S.R."/>
            <person name="Patrignani A."/>
            <person name="Gruter S."/>
            <person name="Poveda L."/>
            <person name="Shimizu-Inatsugi R."/>
            <person name="Baeten J."/>
            <person name="Francoijs K.J."/>
            <person name="Nataraja K.N."/>
            <person name="Reddy Y.A.N."/>
            <person name="Phadnis S."/>
            <person name="Ravikumar R.L."/>
            <person name="Schlapbach R."/>
            <person name="Sreeman S.M."/>
            <person name="Shimizu K.K."/>
        </authorList>
    </citation>
    <scope>NUCLEOTIDE SEQUENCE</scope>
</reference>